<dbReference type="EMBL" id="BMWW01000001">
    <property type="protein sequence ID" value="GGY72125.1"/>
    <property type="molecule type" value="Genomic_DNA"/>
</dbReference>
<dbReference type="AlphaFoldDB" id="A0AA87Y5Y4"/>
<dbReference type="InterPro" id="IPR051310">
    <property type="entry name" value="MCP_chemotaxis"/>
</dbReference>
<evidence type="ECO:0008006" key="5">
    <source>
        <dbReference type="Google" id="ProtNLM"/>
    </source>
</evidence>
<comment type="similarity">
    <text evidence="2">Belongs to the methyl-accepting chemotaxis (MCP) protein family.</text>
</comment>
<dbReference type="SUPFAM" id="SSF58104">
    <property type="entry name" value="Methyl-accepting chemotaxis protein (MCP) signaling domain"/>
    <property type="match status" value="1"/>
</dbReference>
<dbReference type="GO" id="GO:0006935">
    <property type="term" value="P:chemotaxis"/>
    <property type="evidence" value="ECO:0007669"/>
    <property type="project" value="TreeGrafter"/>
</dbReference>
<dbReference type="GO" id="GO:0004888">
    <property type="term" value="F:transmembrane signaling receptor activity"/>
    <property type="evidence" value="ECO:0007669"/>
    <property type="project" value="TreeGrafter"/>
</dbReference>
<reference evidence="3" key="2">
    <citation type="submission" date="2022-12" db="EMBL/GenBank/DDBJ databases">
        <authorList>
            <person name="Sun Q."/>
            <person name="Kim S."/>
        </authorList>
    </citation>
    <scope>NUCLEOTIDE SEQUENCE</scope>
    <source>
        <strain evidence="3">KCTC 12344</strain>
    </source>
</reference>
<sequence>MALPADRDDEMGRLMKAINGIGDGLTRLVSDVGQSTHTIHHASGAPLGSGGNVSNVSNFSGIIGEITVAGKEQSSGIEQINRAITAMDNTTQQNAALVEQAAAAAQSMQDQAAMLESGISVFKLRAGTAVTAQRGLVVVWAQ</sequence>
<dbReference type="Proteomes" id="UP000619512">
    <property type="component" value="Unassembled WGS sequence"/>
</dbReference>
<gene>
    <name evidence="3" type="ORF">GCM10007388_00140</name>
</gene>
<dbReference type="PANTHER" id="PTHR43531:SF14">
    <property type="entry name" value="METHYL-ACCEPTING CHEMOTAXIS PROTEIN I-RELATED"/>
    <property type="match status" value="1"/>
</dbReference>
<evidence type="ECO:0000313" key="4">
    <source>
        <dbReference type="Proteomes" id="UP000619512"/>
    </source>
</evidence>
<reference evidence="3" key="1">
    <citation type="journal article" date="2014" name="Int. J. Syst. Evol. Microbiol.">
        <title>Complete genome sequence of Corynebacterium casei LMG S-19264T (=DSM 44701T), isolated from a smear-ripened cheese.</title>
        <authorList>
            <consortium name="US DOE Joint Genome Institute (JGI-PGF)"/>
            <person name="Walter F."/>
            <person name="Albersmeier A."/>
            <person name="Kalinowski J."/>
            <person name="Ruckert C."/>
        </authorList>
    </citation>
    <scope>NUCLEOTIDE SEQUENCE</scope>
    <source>
        <strain evidence="3">KCTC 12344</strain>
    </source>
</reference>
<proteinExistence type="inferred from homology"/>
<keyword evidence="1" id="KW-0488">Methylation</keyword>
<evidence type="ECO:0000256" key="2">
    <source>
        <dbReference type="ARBA" id="ARBA00029447"/>
    </source>
</evidence>
<dbReference type="PANTHER" id="PTHR43531">
    <property type="entry name" value="PROTEIN ICFG"/>
    <property type="match status" value="1"/>
</dbReference>
<organism evidence="3 4">
    <name type="scientific">Pseudoduganella plicata</name>
    <dbReference type="NCBI Taxonomy" id="321984"/>
    <lineage>
        <taxon>Bacteria</taxon>
        <taxon>Pseudomonadati</taxon>
        <taxon>Pseudomonadota</taxon>
        <taxon>Betaproteobacteria</taxon>
        <taxon>Burkholderiales</taxon>
        <taxon>Oxalobacteraceae</taxon>
        <taxon>Telluria group</taxon>
        <taxon>Pseudoduganella</taxon>
    </lineage>
</organism>
<accession>A0AA87Y5Y4</accession>
<evidence type="ECO:0000313" key="3">
    <source>
        <dbReference type="EMBL" id="GGY72125.1"/>
    </source>
</evidence>
<dbReference type="Gene3D" id="1.10.287.950">
    <property type="entry name" value="Methyl-accepting chemotaxis protein"/>
    <property type="match status" value="1"/>
</dbReference>
<dbReference type="GO" id="GO:0005886">
    <property type="term" value="C:plasma membrane"/>
    <property type="evidence" value="ECO:0007669"/>
    <property type="project" value="TreeGrafter"/>
</dbReference>
<protein>
    <recommendedName>
        <fullName evidence="5">Methyl-accepting chemotaxis protein</fullName>
    </recommendedName>
</protein>
<comment type="caution">
    <text evidence="3">The sequence shown here is derived from an EMBL/GenBank/DDBJ whole genome shotgun (WGS) entry which is preliminary data.</text>
</comment>
<evidence type="ECO:0000256" key="1">
    <source>
        <dbReference type="ARBA" id="ARBA00022481"/>
    </source>
</evidence>
<dbReference type="RefSeq" id="WP_189568362.1">
    <property type="nucleotide sequence ID" value="NZ_BMWW01000001.1"/>
</dbReference>
<name>A0AA87Y5Y4_9BURK</name>